<keyword evidence="2" id="KW-1185">Reference proteome</keyword>
<dbReference type="Pfam" id="PF16119">
    <property type="entry name" value="DUF4835"/>
    <property type="match status" value="1"/>
</dbReference>
<dbReference type="AlphaFoldDB" id="A0AA42CA43"/>
<accession>A0AA42CA43</accession>
<dbReference type="EMBL" id="JAPAAF010000058">
    <property type="protein sequence ID" value="MCW0484876.1"/>
    <property type="molecule type" value="Genomic_DNA"/>
</dbReference>
<dbReference type="RefSeq" id="WP_282593467.1">
    <property type="nucleotide sequence ID" value="NZ_JAPAAF010000058.1"/>
</dbReference>
<organism evidence="1 2">
    <name type="scientific">Gaoshiqia sediminis</name>
    <dbReference type="NCBI Taxonomy" id="2986998"/>
    <lineage>
        <taxon>Bacteria</taxon>
        <taxon>Pseudomonadati</taxon>
        <taxon>Bacteroidota</taxon>
        <taxon>Bacteroidia</taxon>
        <taxon>Marinilabiliales</taxon>
        <taxon>Prolixibacteraceae</taxon>
        <taxon>Gaoshiqia</taxon>
    </lineage>
</organism>
<comment type="caution">
    <text evidence="1">The sequence shown here is derived from an EMBL/GenBank/DDBJ whole genome shotgun (WGS) entry which is preliminary data.</text>
</comment>
<gene>
    <name evidence="1" type="ORF">N2K84_19240</name>
</gene>
<name>A0AA42CA43_9BACT</name>
<evidence type="ECO:0000313" key="1">
    <source>
        <dbReference type="EMBL" id="MCW0484876.1"/>
    </source>
</evidence>
<sequence length="307" mass="36218">MKKIGIIFIAFFAFGLLGRAQELRCNISISSTKIQGANRNIFRTMQADLYEFMNNRKWTDHVYSMEERIECNIFIQLDEQISSDEFKGSMTVQLRRPVFNSSYETTLLNIRDKDFQARYVEFQPLEFNETSNQNNLTSLMAYYAYILIGMDYDSFSPEGGTEYFQKAQQLVNNSQNAREPGWKAFESERNRYWLVENLLNRSYAPFRQCIYRYHRMGLDQMSDRVEEGRMEMAESLKLIQRVFRMRPSLYILQIFFDAKADEMVNVFSGSYPDEKNRILAILNEVDPSNGSKYEKIKTDNTFNLQTP</sequence>
<protein>
    <submittedName>
        <fullName evidence="1">DUF4835 family protein</fullName>
    </submittedName>
</protein>
<dbReference type="Proteomes" id="UP001163821">
    <property type="component" value="Unassembled WGS sequence"/>
</dbReference>
<dbReference type="InterPro" id="IPR032274">
    <property type="entry name" value="DUF4835"/>
</dbReference>
<reference evidence="1" key="1">
    <citation type="submission" date="2022-10" db="EMBL/GenBank/DDBJ databases">
        <title>Gaoshiqiia sediminis gen. nov., sp. nov., isolated from coastal sediment.</title>
        <authorList>
            <person name="Yu W.X."/>
            <person name="Mu D.S."/>
            <person name="Du J.Z."/>
            <person name="Liang Y.Q."/>
        </authorList>
    </citation>
    <scope>NUCLEOTIDE SEQUENCE</scope>
    <source>
        <strain evidence="1">A06</strain>
    </source>
</reference>
<evidence type="ECO:0000313" key="2">
    <source>
        <dbReference type="Proteomes" id="UP001163821"/>
    </source>
</evidence>
<proteinExistence type="predicted"/>